<keyword evidence="1" id="KW-1133">Transmembrane helix</keyword>
<dbReference type="Proteomes" id="UP000092445">
    <property type="component" value="Unassembled WGS sequence"/>
</dbReference>
<dbReference type="AlphaFoldDB" id="A0A1B0A5C7"/>
<reference evidence="3" key="1">
    <citation type="submission" date="2014-03" db="EMBL/GenBank/DDBJ databases">
        <authorList>
            <person name="Aksoy S."/>
            <person name="Warren W."/>
            <person name="Wilson R.K."/>
        </authorList>
    </citation>
    <scope>NUCLEOTIDE SEQUENCE [LARGE SCALE GENOMIC DNA]</scope>
    <source>
        <strain evidence="3">IAEA</strain>
    </source>
</reference>
<proteinExistence type="predicted"/>
<evidence type="ECO:0000313" key="3">
    <source>
        <dbReference type="Proteomes" id="UP000092445"/>
    </source>
</evidence>
<keyword evidence="1" id="KW-0472">Membrane</keyword>
<dbReference type="EnsemblMetazoa" id="GPAI034941-RA">
    <property type="protein sequence ID" value="GPAI034941-PA"/>
    <property type="gene ID" value="GPAI034941"/>
</dbReference>
<reference evidence="2" key="2">
    <citation type="submission" date="2020-05" db="UniProtKB">
        <authorList>
            <consortium name="EnsemblMetazoa"/>
        </authorList>
    </citation>
    <scope>IDENTIFICATION</scope>
    <source>
        <strain evidence="2">IAEA</strain>
    </source>
</reference>
<sequence>MFCPSSPKWNLWIVLNTSHCEVMCGSNVLSQNTQPTQLGFDCYVTRLEIVLNEAQNEVNSENAFYACRVQTNQITFYCTATFYKNLSNTILLPFAYSSRPLHSVRICVGMYVRLCLLVLIYGIVMVSMMIKDDDDDMYTHAFISDIGIHLGSDHFLQLPRLKAIILCLQQFDNSVRSSWSSKLSLTKLNVQKMLRFELSIEERKLIGKRLNFKVLRSPSQVVAFEQPGRFRTFLIKNS</sequence>
<feature type="transmembrane region" description="Helical" evidence="1">
    <location>
        <begin position="110"/>
        <end position="130"/>
    </location>
</feature>
<protein>
    <submittedName>
        <fullName evidence="2">Uncharacterized protein</fullName>
    </submittedName>
</protein>
<accession>A0A1B0A5C7</accession>
<evidence type="ECO:0000313" key="2">
    <source>
        <dbReference type="EnsemblMetazoa" id="GPAI034941-PA"/>
    </source>
</evidence>
<organism evidence="2 3">
    <name type="scientific">Glossina pallidipes</name>
    <name type="common">Tsetse fly</name>
    <dbReference type="NCBI Taxonomy" id="7398"/>
    <lineage>
        <taxon>Eukaryota</taxon>
        <taxon>Metazoa</taxon>
        <taxon>Ecdysozoa</taxon>
        <taxon>Arthropoda</taxon>
        <taxon>Hexapoda</taxon>
        <taxon>Insecta</taxon>
        <taxon>Pterygota</taxon>
        <taxon>Neoptera</taxon>
        <taxon>Endopterygota</taxon>
        <taxon>Diptera</taxon>
        <taxon>Brachycera</taxon>
        <taxon>Muscomorpha</taxon>
        <taxon>Hippoboscoidea</taxon>
        <taxon>Glossinidae</taxon>
        <taxon>Glossina</taxon>
    </lineage>
</organism>
<dbReference type="VEuPathDB" id="VectorBase:GPAI034941"/>
<evidence type="ECO:0000256" key="1">
    <source>
        <dbReference type="SAM" id="Phobius"/>
    </source>
</evidence>
<keyword evidence="1" id="KW-0812">Transmembrane</keyword>
<keyword evidence="3" id="KW-1185">Reference proteome</keyword>
<name>A0A1B0A5C7_GLOPL</name>